<keyword evidence="1" id="KW-1133">Transmembrane helix</keyword>
<accession>A0A382QN26</accession>
<protein>
    <submittedName>
        <fullName evidence="2">Uncharacterized protein</fullName>
    </submittedName>
</protein>
<organism evidence="2">
    <name type="scientific">marine metagenome</name>
    <dbReference type="NCBI Taxonomy" id="408172"/>
    <lineage>
        <taxon>unclassified sequences</taxon>
        <taxon>metagenomes</taxon>
        <taxon>ecological metagenomes</taxon>
    </lineage>
</organism>
<feature type="transmembrane region" description="Helical" evidence="1">
    <location>
        <begin position="12"/>
        <end position="34"/>
    </location>
</feature>
<sequence>MGTDEIIRNRAIVSKLLVFETITVMLTGFIVFILSSLEFTYSVILGG</sequence>
<evidence type="ECO:0000256" key="1">
    <source>
        <dbReference type="SAM" id="Phobius"/>
    </source>
</evidence>
<name>A0A382QN26_9ZZZZ</name>
<keyword evidence="1" id="KW-0472">Membrane</keyword>
<dbReference type="AlphaFoldDB" id="A0A382QN26"/>
<feature type="non-terminal residue" evidence="2">
    <location>
        <position position="47"/>
    </location>
</feature>
<gene>
    <name evidence="2" type="ORF">METZ01_LOCUS338595</name>
</gene>
<evidence type="ECO:0000313" key="2">
    <source>
        <dbReference type="EMBL" id="SVC85741.1"/>
    </source>
</evidence>
<keyword evidence="1" id="KW-0812">Transmembrane</keyword>
<proteinExistence type="predicted"/>
<reference evidence="2" key="1">
    <citation type="submission" date="2018-05" db="EMBL/GenBank/DDBJ databases">
        <authorList>
            <person name="Lanie J.A."/>
            <person name="Ng W.-L."/>
            <person name="Kazmierczak K.M."/>
            <person name="Andrzejewski T.M."/>
            <person name="Davidsen T.M."/>
            <person name="Wayne K.J."/>
            <person name="Tettelin H."/>
            <person name="Glass J.I."/>
            <person name="Rusch D."/>
            <person name="Podicherti R."/>
            <person name="Tsui H.-C.T."/>
            <person name="Winkler M.E."/>
        </authorList>
    </citation>
    <scope>NUCLEOTIDE SEQUENCE</scope>
</reference>
<dbReference type="EMBL" id="UINC01115022">
    <property type="protein sequence ID" value="SVC85741.1"/>
    <property type="molecule type" value="Genomic_DNA"/>
</dbReference>